<evidence type="ECO:0000256" key="1">
    <source>
        <dbReference type="SAM" id="SignalP"/>
    </source>
</evidence>
<evidence type="ECO:0008006" key="4">
    <source>
        <dbReference type="Google" id="ProtNLM"/>
    </source>
</evidence>
<feature type="chain" id="PRO_5024831126" description="Secreted protein" evidence="1">
    <location>
        <begin position="20"/>
        <end position="84"/>
    </location>
</feature>
<organism evidence="2 3">
    <name type="scientific">Aspergillus parasiticus</name>
    <dbReference type="NCBI Taxonomy" id="5067"/>
    <lineage>
        <taxon>Eukaryota</taxon>
        <taxon>Fungi</taxon>
        <taxon>Dikarya</taxon>
        <taxon>Ascomycota</taxon>
        <taxon>Pezizomycotina</taxon>
        <taxon>Eurotiomycetes</taxon>
        <taxon>Eurotiomycetidae</taxon>
        <taxon>Eurotiales</taxon>
        <taxon>Aspergillaceae</taxon>
        <taxon>Aspergillus</taxon>
        <taxon>Aspergillus subgen. Circumdati</taxon>
    </lineage>
</organism>
<keyword evidence="1" id="KW-0732">Signal</keyword>
<evidence type="ECO:0000313" key="3">
    <source>
        <dbReference type="Proteomes" id="UP000326532"/>
    </source>
</evidence>
<evidence type="ECO:0000313" key="2">
    <source>
        <dbReference type="EMBL" id="KAB8210698.1"/>
    </source>
</evidence>
<protein>
    <recommendedName>
        <fullName evidence="4">Secreted protein</fullName>
    </recommendedName>
</protein>
<proteinExistence type="predicted"/>
<name>A0A5N6DZS6_ASPPA</name>
<gene>
    <name evidence="2" type="ORF">BDV34DRAFT_139386</name>
</gene>
<dbReference type="VEuPathDB" id="FungiDB:BDV34DRAFT_139386"/>
<feature type="signal peptide" evidence="1">
    <location>
        <begin position="1"/>
        <end position="19"/>
    </location>
</feature>
<keyword evidence="3" id="KW-1185">Reference proteome</keyword>
<accession>A0A5N6DZS6</accession>
<dbReference type="Proteomes" id="UP000326532">
    <property type="component" value="Unassembled WGS sequence"/>
</dbReference>
<reference evidence="2 3" key="1">
    <citation type="submission" date="2019-04" db="EMBL/GenBank/DDBJ databases">
        <title>Fungal friends and foes A comparative genomics study of 23 Aspergillus species from section Flavi.</title>
        <authorList>
            <consortium name="DOE Joint Genome Institute"/>
            <person name="Kjaerbolling I."/>
            <person name="Vesth T.C."/>
            <person name="Frisvad J.C."/>
            <person name="Nybo J.L."/>
            <person name="Theobald S."/>
            <person name="Kildgaard S."/>
            <person name="Petersen T.I."/>
            <person name="Kuo A."/>
            <person name="Sato A."/>
            <person name="Lyhne E.K."/>
            <person name="Kogle M.E."/>
            <person name="Wiebenga A."/>
            <person name="Kun R.S."/>
            <person name="Lubbers R.J."/>
            <person name="Makela M.R."/>
            <person name="Barry K."/>
            <person name="Chovatia M."/>
            <person name="Clum A."/>
            <person name="Daum C."/>
            <person name="Haridas S."/>
            <person name="He G."/>
            <person name="LaButti K."/>
            <person name="Lipzen A."/>
            <person name="Mondo S."/>
            <person name="Pangilinan J."/>
            <person name="Riley R."/>
            <person name="Salamov A."/>
            <person name="Simmons B.A."/>
            <person name="Magnuson J.K."/>
            <person name="Henrissat B."/>
            <person name="Mortensen U.H."/>
            <person name="Larsen T.O."/>
            <person name="De vries R.P."/>
            <person name="Grigoriev I.V."/>
            <person name="Machida M."/>
            <person name="Baker S.E."/>
            <person name="Andersen M.R."/>
        </authorList>
    </citation>
    <scope>NUCLEOTIDE SEQUENCE [LARGE SCALE GENOMIC DNA]</scope>
    <source>
        <strain evidence="2 3">CBS 117618</strain>
    </source>
</reference>
<dbReference type="EMBL" id="ML734941">
    <property type="protein sequence ID" value="KAB8210698.1"/>
    <property type="molecule type" value="Genomic_DNA"/>
</dbReference>
<sequence>MYLFYSWVYSLFCIHVARSTLLCQMKWIHVPREVLSWEDTMSWSCMSDVAIIQGAGCVDLNTRLSCTWWHSNHSCRNALDPTSA</sequence>
<dbReference type="AlphaFoldDB" id="A0A5N6DZS6"/>